<dbReference type="OrthoDB" id="1931687at2759"/>
<evidence type="ECO:0000313" key="2">
    <source>
        <dbReference type="EMBL" id="OVA12040.1"/>
    </source>
</evidence>
<accession>A0A200QNI8</accession>
<dbReference type="InParanoid" id="A0A200QNI8"/>
<organism evidence="2 3">
    <name type="scientific">Macleaya cordata</name>
    <name type="common">Five-seeded plume-poppy</name>
    <name type="synonym">Bocconia cordata</name>
    <dbReference type="NCBI Taxonomy" id="56857"/>
    <lineage>
        <taxon>Eukaryota</taxon>
        <taxon>Viridiplantae</taxon>
        <taxon>Streptophyta</taxon>
        <taxon>Embryophyta</taxon>
        <taxon>Tracheophyta</taxon>
        <taxon>Spermatophyta</taxon>
        <taxon>Magnoliopsida</taxon>
        <taxon>Ranunculales</taxon>
        <taxon>Papaveraceae</taxon>
        <taxon>Papaveroideae</taxon>
        <taxon>Macleaya</taxon>
    </lineage>
</organism>
<evidence type="ECO:0000313" key="3">
    <source>
        <dbReference type="Proteomes" id="UP000195402"/>
    </source>
</evidence>
<keyword evidence="3" id="KW-1185">Reference proteome</keyword>
<feature type="compositionally biased region" description="Basic and acidic residues" evidence="1">
    <location>
        <begin position="7"/>
        <end position="27"/>
    </location>
</feature>
<proteinExistence type="predicted"/>
<evidence type="ECO:0000256" key="1">
    <source>
        <dbReference type="SAM" id="MobiDB-lite"/>
    </source>
</evidence>
<sequence>MEGTGADAKEIPKSRDTWSPEELDKSTRNSKALNAIYAAVSADEFHRISNCEAAKKA</sequence>
<dbReference type="EMBL" id="MVGT01001430">
    <property type="protein sequence ID" value="OVA12040.1"/>
    <property type="molecule type" value="Genomic_DNA"/>
</dbReference>
<feature type="region of interest" description="Disordered" evidence="1">
    <location>
        <begin position="1"/>
        <end position="28"/>
    </location>
</feature>
<dbReference type="Proteomes" id="UP000195402">
    <property type="component" value="Unassembled WGS sequence"/>
</dbReference>
<dbReference type="AlphaFoldDB" id="A0A200QNI8"/>
<name>A0A200QNI8_MACCD</name>
<reference evidence="2 3" key="1">
    <citation type="journal article" date="2017" name="Mol. Plant">
        <title>The Genome of Medicinal Plant Macleaya cordata Provides New Insights into Benzylisoquinoline Alkaloids Metabolism.</title>
        <authorList>
            <person name="Liu X."/>
            <person name="Liu Y."/>
            <person name="Huang P."/>
            <person name="Ma Y."/>
            <person name="Qing Z."/>
            <person name="Tang Q."/>
            <person name="Cao H."/>
            <person name="Cheng P."/>
            <person name="Zheng Y."/>
            <person name="Yuan Z."/>
            <person name="Zhou Y."/>
            <person name="Liu J."/>
            <person name="Tang Z."/>
            <person name="Zhuo Y."/>
            <person name="Zhang Y."/>
            <person name="Yu L."/>
            <person name="Huang J."/>
            <person name="Yang P."/>
            <person name="Peng Q."/>
            <person name="Zhang J."/>
            <person name="Jiang W."/>
            <person name="Zhang Z."/>
            <person name="Lin K."/>
            <person name="Ro D.K."/>
            <person name="Chen X."/>
            <person name="Xiong X."/>
            <person name="Shang Y."/>
            <person name="Huang S."/>
            <person name="Zeng J."/>
        </authorList>
    </citation>
    <scope>NUCLEOTIDE SEQUENCE [LARGE SCALE GENOMIC DNA]</scope>
    <source>
        <strain evidence="3">cv. BLH2017</strain>
        <tissue evidence="2">Root</tissue>
    </source>
</reference>
<protein>
    <submittedName>
        <fullName evidence="2">Uncharacterized protein</fullName>
    </submittedName>
</protein>
<comment type="caution">
    <text evidence="2">The sequence shown here is derived from an EMBL/GenBank/DDBJ whole genome shotgun (WGS) entry which is preliminary data.</text>
</comment>
<gene>
    <name evidence="2" type="ORF">BVC80_1481g68</name>
</gene>